<dbReference type="Pfam" id="PF00899">
    <property type="entry name" value="ThiF"/>
    <property type="match status" value="1"/>
</dbReference>
<dbReference type="InterPro" id="IPR045886">
    <property type="entry name" value="ThiF/MoeB/HesA"/>
</dbReference>
<evidence type="ECO:0000256" key="1">
    <source>
        <dbReference type="SAM" id="MobiDB-lite"/>
    </source>
</evidence>
<dbReference type="SUPFAM" id="SSF69572">
    <property type="entry name" value="Activating enzymes of the ubiquitin-like proteins"/>
    <property type="match status" value="1"/>
</dbReference>
<accession>A0ABP1FQI9</accession>
<dbReference type="EMBL" id="CAXHTA020000006">
    <property type="protein sequence ID" value="CAL5222215.1"/>
    <property type="molecule type" value="Genomic_DNA"/>
</dbReference>
<evidence type="ECO:0000313" key="4">
    <source>
        <dbReference type="Proteomes" id="UP001497392"/>
    </source>
</evidence>
<reference evidence="3 4" key="1">
    <citation type="submission" date="2024-06" db="EMBL/GenBank/DDBJ databases">
        <authorList>
            <person name="Kraege A."/>
            <person name="Thomma B."/>
        </authorList>
    </citation>
    <scope>NUCLEOTIDE SEQUENCE [LARGE SCALE GENOMIC DNA]</scope>
</reference>
<dbReference type="InterPro" id="IPR035985">
    <property type="entry name" value="Ubiquitin-activating_enz"/>
</dbReference>
<dbReference type="PANTHER" id="PTHR10953:SF162">
    <property type="entry name" value="SUMO-ACTIVATING ENZYME SUBUNIT 1"/>
    <property type="match status" value="1"/>
</dbReference>
<name>A0ABP1FQI9_9CHLO</name>
<protein>
    <submittedName>
        <fullName evidence="3">G4547 protein</fullName>
    </submittedName>
</protein>
<dbReference type="Proteomes" id="UP001497392">
    <property type="component" value="Unassembled WGS sequence"/>
</dbReference>
<comment type="caution">
    <text evidence="3">The sequence shown here is derived from an EMBL/GenBank/DDBJ whole genome shotgun (WGS) entry which is preliminary data.</text>
</comment>
<feature type="domain" description="THIF-type NAD/FAD binding fold" evidence="2">
    <location>
        <begin position="14"/>
        <end position="324"/>
    </location>
</feature>
<dbReference type="Gene3D" id="3.40.50.720">
    <property type="entry name" value="NAD(P)-binding Rossmann-like Domain"/>
    <property type="match status" value="1"/>
</dbReference>
<dbReference type="InterPro" id="IPR000594">
    <property type="entry name" value="ThiF_NAD_FAD-bd"/>
</dbReference>
<feature type="region of interest" description="Disordered" evidence="1">
    <location>
        <begin position="243"/>
        <end position="269"/>
    </location>
</feature>
<evidence type="ECO:0000313" key="3">
    <source>
        <dbReference type="EMBL" id="CAL5222215.1"/>
    </source>
</evidence>
<organism evidence="3 4">
    <name type="scientific">Coccomyxa viridis</name>
    <dbReference type="NCBI Taxonomy" id="1274662"/>
    <lineage>
        <taxon>Eukaryota</taxon>
        <taxon>Viridiplantae</taxon>
        <taxon>Chlorophyta</taxon>
        <taxon>core chlorophytes</taxon>
        <taxon>Trebouxiophyceae</taxon>
        <taxon>Trebouxiophyceae incertae sedis</taxon>
        <taxon>Coccomyxaceae</taxon>
        <taxon>Coccomyxa</taxon>
    </lineage>
</organism>
<feature type="compositionally biased region" description="Basic and acidic residues" evidence="1">
    <location>
        <begin position="257"/>
        <end position="267"/>
    </location>
</feature>
<gene>
    <name evidence="3" type="primary">g4547</name>
    <name evidence="3" type="ORF">VP750_LOCUS3874</name>
</gene>
<sequence length="332" mass="35765">MSNEELTENEATVYDRQLRVWGVEVQRRLNAAKILIAGMTSGVAAEVAKNTALAGVGSLSLLDDTPCSPDAAPCNFLIPADFMASQSVAEASAATLREMNPLVRIEALPGGVAEQPDTDFLSGFDVILLPQAPLSMQLAYDKACTEVNVAFFTAYSRGTVAYFFENLHVHEHTPMDAPSGAPLQKSLSSFTPLESALHHPWNKLSARFTHKLVYALRVCSEFALKEGRPPVLADLEQLQSRAQQLGREAASQAAADHPGKPLPKETVSEDVLPTEVLEELVTGDTELPPVNAVLGGVLANEILKVVSHKGDPVNNFFFFSLMDNVGQIETLG</sequence>
<evidence type="ECO:0000259" key="2">
    <source>
        <dbReference type="Pfam" id="PF00899"/>
    </source>
</evidence>
<keyword evidence="4" id="KW-1185">Reference proteome</keyword>
<dbReference type="PANTHER" id="PTHR10953">
    <property type="entry name" value="UBIQUITIN-ACTIVATING ENZYME E1"/>
    <property type="match status" value="1"/>
</dbReference>
<proteinExistence type="predicted"/>